<dbReference type="InterPro" id="IPR027417">
    <property type="entry name" value="P-loop_NTPase"/>
</dbReference>
<protein>
    <submittedName>
        <fullName evidence="7">Urea ABC transporter ATP-binding subunit UrtE</fullName>
    </submittedName>
</protein>
<feature type="domain" description="ABC transporter" evidence="6">
    <location>
        <begin position="2"/>
        <end position="229"/>
    </location>
</feature>
<keyword evidence="4 7" id="KW-0067">ATP-binding</keyword>
<dbReference type="InterPro" id="IPR017780">
    <property type="entry name" value="ABC_transptr_urea_ATP-bd_UrtE"/>
</dbReference>
<dbReference type="CDD" id="cd03224">
    <property type="entry name" value="ABC_TM1139_LivF_branched"/>
    <property type="match status" value="1"/>
</dbReference>
<dbReference type="InterPro" id="IPR052156">
    <property type="entry name" value="BCAA_Transport_ATP-bd_LivF"/>
</dbReference>
<dbReference type="InterPro" id="IPR003439">
    <property type="entry name" value="ABC_transporter-like_ATP-bd"/>
</dbReference>
<accession>A0ABW5D390</accession>
<dbReference type="Proteomes" id="UP001597375">
    <property type="component" value="Unassembled WGS sequence"/>
</dbReference>
<dbReference type="InterPro" id="IPR003593">
    <property type="entry name" value="AAA+_ATPase"/>
</dbReference>
<evidence type="ECO:0000256" key="2">
    <source>
        <dbReference type="ARBA" id="ARBA00022448"/>
    </source>
</evidence>
<dbReference type="Gene3D" id="3.40.50.300">
    <property type="entry name" value="P-loop containing nucleotide triphosphate hydrolases"/>
    <property type="match status" value="1"/>
</dbReference>
<evidence type="ECO:0000259" key="6">
    <source>
        <dbReference type="PROSITE" id="PS50893"/>
    </source>
</evidence>
<evidence type="ECO:0000256" key="5">
    <source>
        <dbReference type="ARBA" id="ARBA00022970"/>
    </source>
</evidence>
<dbReference type="Pfam" id="PF00005">
    <property type="entry name" value="ABC_tran"/>
    <property type="match status" value="1"/>
</dbReference>
<dbReference type="PANTHER" id="PTHR43820:SF5">
    <property type="entry name" value="HIGH-AFFINITY BRANCHED-CHAIN AMINO ACID TRANSPORT ATP-BINDING PROTEIN"/>
    <property type="match status" value="1"/>
</dbReference>
<sequence>MIAVKNLEVAYGQSLVIPEMNFSASKGEILGIVGRNGMGKSTLFRSLIGMIPCRSGEISLDGKNITKAPSHKRVSKGIAFVPQGRMIFPYLSVYENLISGVQGRVRREDVEEVYTLFPVLQEMRNRKGGNLSGGQQQQLAIGRALMTKPSVLLLDEPTEGIQPSIIKDISRSLREIRDLKDLTIVVSEQVLSFVLDTCDRIMVIDKGKIVREDDREDVDAEKIKAMLAV</sequence>
<dbReference type="NCBIfam" id="TIGR03410">
    <property type="entry name" value="urea_trans_UrtE"/>
    <property type="match status" value="1"/>
</dbReference>
<dbReference type="GO" id="GO:0005524">
    <property type="term" value="F:ATP binding"/>
    <property type="evidence" value="ECO:0007669"/>
    <property type="project" value="UniProtKB-KW"/>
</dbReference>
<evidence type="ECO:0000256" key="3">
    <source>
        <dbReference type="ARBA" id="ARBA00022741"/>
    </source>
</evidence>
<keyword evidence="3" id="KW-0547">Nucleotide-binding</keyword>
<organism evidence="7 8">
    <name type="scientific">Luteolibacter algae</name>
    <dbReference type="NCBI Taxonomy" id="454151"/>
    <lineage>
        <taxon>Bacteria</taxon>
        <taxon>Pseudomonadati</taxon>
        <taxon>Verrucomicrobiota</taxon>
        <taxon>Verrucomicrobiia</taxon>
        <taxon>Verrucomicrobiales</taxon>
        <taxon>Verrucomicrobiaceae</taxon>
        <taxon>Luteolibacter</taxon>
    </lineage>
</organism>
<proteinExistence type="inferred from homology"/>
<keyword evidence="8" id="KW-1185">Reference proteome</keyword>
<evidence type="ECO:0000256" key="4">
    <source>
        <dbReference type="ARBA" id="ARBA00022840"/>
    </source>
</evidence>
<evidence type="ECO:0000313" key="8">
    <source>
        <dbReference type="Proteomes" id="UP001597375"/>
    </source>
</evidence>
<keyword evidence="2" id="KW-0813">Transport</keyword>
<evidence type="ECO:0000256" key="1">
    <source>
        <dbReference type="ARBA" id="ARBA00005417"/>
    </source>
</evidence>
<gene>
    <name evidence="7" type="primary">urtE</name>
    <name evidence="7" type="ORF">ACFSSA_02495</name>
</gene>
<comment type="caution">
    <text evidence="7">The sequence shown here is derived from an EMBL/GenBank/DDBJ whole genome shotgun (WGS) entry which is preliminary data.</text>
</comment>
<dbReference type="PANTHER" id="PTHR43820">
    <property type="entry name" value="HIGH-AFFINITY BRANCHED-CHAIN AMINO ACID TRANSPORT ATP-BINDING PROTEIN LIVF"/>
    <property type="match status" value="1"/>
</dbReference>
<evidence type="ECO:0000313" key="7">
    <source>
        <dbReference type="EMBL" id="MFD2255533.1"/>
    </source>
</evidence>
<dbReference type="EMBL" id="JBHUIT010000002">
    <property type="protein sequence ID" value="MFD2255533.1"/>
    <property type="molecule type" value="Genomic_DNA"/>
</dbReference>
<reference evidence="8" key="1">
    <citation type="journal article" date="2019" name="Int. J. Syst. Evol. Microbiol.">
        <title>The Global Catalogue of Microorganisms (GCM) 10K type strain sequencing project: providing services to taxonomists for standard genome sequencing and annotation.</title>
        <authorList>
            <consortium name="The Broad Institute Genomics Platform"/>
            <consortium name="The Broad Institute Genome Sequencing Center for Infectious Disease"/>
            <person name="Wu L."/>
            <person name="Ma J."/>
        </authorList>
    </citation>
    <scope>NUCLEOTIDE SEQUENCE [LARGE SCALE GENOMIC DNA]</scope>
    <source>
        <strain evidence="8">CGMCC 4.7106</strain>
    </source>
</reference>
<dbReference type="RefSeq" id="WP_386818190.1">
    <property type="nucleotide sequence ID" value="NZ_JBHUIT010000002.1"/>
</dbReference>
<dbReference type="SUPFAM" id="SSF52540">
    <property type="entry name" value="P-loop containing nucleoside triphosphate hydrolases"/>
    <property type="match status" value="1"/>
</dbReference>
<dbReference type="SMART" id="SM00382">
    <property type="entry name" value="AAA"/>
    <property type="match status" value="1"/>
</dbReference>
<comment type="similarity">
    <text evidence="1">Belongs to the ABC transporter superfamily.</text>
</comment>
<dbReference type="PROSITE" id="PS50893">
    <property type="entry name" value="ABC_TRANSPORTER_2"/>
    <property type="match status" value="1"/>
</dbReference>
<name>A0ABW5D390_9BACT</name>
<keyword evidence="5" id="KW-0029">Amino-acid transport</keyword>